<feature type="compositionally biased region" description="Basic and acidic residues" evidence="14">
    <location>
        <begin position="271"/>
        <end position="298"/>
    </location>
</feature>
<keyword evidence="5" id="KW-0399">Innate immunity</keyword>
<dbReference type="GO" id="GO:0006508">
    <property type="term" value="P:proteolysis"/>
    <property type="evidence" value="ECO:0007669"/>
    <property type="project" value="UniProtKB-KW"/>
</dbReference>
<dbReference type="SUPFAM" id="SSF54001">
    <property type="entry name" value="Cysteine proteinases"/>
    <property type="match status" value="1"/>
</dbReference>
<dbReference type="GeneTree" id="ENSGT00940000157308"/>
<evidence type="ECO:0000256" key="14">
    <source>
        <dbReference type="SAM" id="MobiDB-lite"/>
    </source>
</evidence>
<keyword evidence="15" id="KW-0472">Membrane</keyword>
<evidence type="ECO:0000256" key="2">
    <source>
        <dbReference type="ARBA" id="ARBA00005234"/>
    </source>
</evidence>
<dbReference type="Proteomes" id="UP000001595">
    <property type="component" value="Chromosome 3"/>
</dbReference>
<dbReference type="InterPro" id="IPR003653">
    <property type="entry name" value="Peptidase_C48_C"/>
</dbReference>
<dbReference type="PANTHER" id="PTHR46896:SF2">
    <property type="entry name" value="SENTRIN-SPECIFIC PROTEASE 7"/>
    <property type="match status" value="1"/>
</dbReference>
<evidence type="ECO:0000313" key="17">
    <source>
        <dbReference type="Ensembl" id="ENSPPYP00000044906.1"/>
    </source>
</evidence>
<evidence type="ECO:0000313" key="18">
    <source>
        <dbReference type="Proteomes" id="UP000001595"/>
    </source>
</evidence>
<feature type="transmembrane region" description="Helical" evidence="15">
    <location>
        <begin position="6"/>
        <end position="28"/>
    </location>
</feature>
<comment type="similarity">
    <text evidence="2">Belongs to the peptidase C48 family.</text>
</comment>
<feature type="compositionally biased region" description="Polar residues" evidence="14">
    <location>
        <begin position="243"/>
        <end position="253"/>
    </location>
</feature>
<name>A0A8I5U1I5_PONAB</name>
<dbReference type="PANTHER" id="PTHR46896">
    <property type="entry name" value="SENTRIN-SPECIFIC PROTEASE"/>
    <property type="match status" value="1"/>
</dbReference>
<feature type="domain" description="Ubiquitin-like protease family profile" evidence="16">
    <location>
        <begin position="693"/>
        <end position="933"/>
    </location>
</feature>
<reference evidence="17 18" key="1">
    <citation type="submission" date="2008-02" db="EMBL/GenBank/DDBJ databases">
        <title>A 6x draft sequence assembly of the Pongo pygmaeus abelii genome.</title>
        <authorList>
            <person name="Wilson R.K."/>
            <person name="Mardis E."/>
        </authorList>
    </citation>
    <scope>NUCLEOTIDE SEQUENCE [LARGE SCALE GENOMIC DNA]</scope>
</reference>
<feature type="region of interest" description="Disordered" evidence="14">
    <location>
        <begin position="376"/>
        <end position="412"/>
    </location>
</feature>
<keyword evidence="3" id="KW-0963">Cytoplasm</keyword>
<dbReference type="InterPro" id="IPR051947">
    <property type="entry name" value="Sentrin-specific_protease"/>
</dbReference>
<comment type="function">
    <text evidence="10">Protease that acts as a positive regulator of the cGAS-STING pathway by catalyzing desumoylation of CGAS. Desumoylation of CGAS promotes DNA-binding activity of CGAS, subsequent oligomerization and activation. Deconjugates SUMO2 and SUMO3 from targeted proteins, but not SUMO1. Catalyzes the deconjugation of poly-SUMO2 and poly-SUMO3 chains. Has very low efficiency in processing full-length SUMO proteins to their mature forms.</text>
</comment>
<dbReference type="GO" id="GO:0045087">
    <property type="term" value="P:innate immune response"/>
    <property type="evidence" value="ECO:0007669"/>
    <property type="project" value="UniProtKB-KW"/>
</dbReference>
<feature type="region of interest" description="Disordered" evidence="14">
    <location>
        <begin position="115"/>
        <end position="221"/>
    </location>
</feature>
<dbReference type="InterPro" id="IPR038765">
    <property type="entry name" value="Papain-like_cys_pep_sf"/>
</dbReference>
<dbReference type="PROSITE" id="PS50600">
    <property type="entry name" value="ULP_PROTEASE"/>
    <property type="match status" value="1"/>
</dbReference>
<dbReference type="AlphaFoldDB" id="A0A8I5U1I5"/>
<evidence type="ECO:0000256" key="12">
    <source>
        <dbReference type="ARBA" id="ARBA00077362"/>
    </source>
</evidence>
<dbReference type="FunFam" id="3.30.310.130:FF:000001">
    <property type="entry name" value="sentrin-specific protease 6 isoform X1"/>
    <property type="match status" value="1"/>
</dbReference>
<dbReference type="Gene3D" id="3.40.395.10">
    <property type="entry name" value="Adenoviral Proteinase, Chain A"/>
    <property type="match status" value="1"/>
</dbReference>
<gene>
    <name evidence="17" type="primary">SENP7</name>
</gene>
<feature type="compositionally biased region" description="Low complexity" evidence="14">
    <location>
        <begin position="129"/>
        <end position="148"/>
    </location>
</feature>
<evidence type="ECO:0000256" key="6">
    <source>
        <dbReference type="ARBA" id="ARBA00022670"/>
    </source>
</evidence>
<reference evidence="17" key="2">
    <citation type="submission" date="2025-08" db="UniProtKB">
        <authorList>
            <consortium name="Ensembl"/>
        </authorList>
    </citation>
    <scope>IDENTIFICATION</scope>
</reference>
<keyword evidence="7" id="KW-0833">Ubl conjugation pathway</keyword>
<evidence type="ECO:0000256" key="3">
    <source>
        <dbReference type="ARBA" id="ARBA00022490"/>
    </source>
</evidence>
<keyword evidence="6" id="KW-0645">Protease</keyword>
<keyword evidence="15" id="KW-0812">Transmembrane</keyword>
<dbReference type="GO" id="GO:0070139">
    <property type="term" value="F:SUMO-specific endopeptidase activity"/>
    <property type="evidence" value="ECO:0007669"/>
    <property type="project" value="TreeGrafter"/>
</dbReference>
<dbReference type="GO" id="GO:0005737">
    <property type="term" value="C:cytoplasm"/>
    <property type="evidence" value="ECO:0007669"/>
    <property type="project" value="UniProtKB-SubCell"/>
</dbReference>
<feature type="compositionally biased region" description="Basic and acidic residues" evidence="14">
    <location>
        <begin position="208"/>
        <end position="221"/>
    </location>
</feature>
<evidence type="ECO:0000256" key="8">
    <source>
        <dbReference type="ARBA" id="ARBA00022801"/>
    </source>
</evidence>
<dbReference type="GO" id="GO:0016926">
    <property type="term" value="P:protein desumoylation"/>
    <property type="evidence" value="ECO:0007669"/>
    <property type="project" value="TreeGrafter"/>
</dbReference>
<reference evidence="17" key="3">
    <citation type="submission" date="2025-09" db="UniProtKB">
        <authorList>
            <consortium name="Ensembl"/>
        </authorList>
    </citation>
    <scope>IDENTIFICATION</scope>
</reference>
<evidence type="ECO:0000256" key="4">
    <source>
        <dbReference type="ARBA" id="ARBA00022553"/>
    </source>
</evidence>
<feature type="region of interest" description="Disordered" evidence="14">
    <location>
        <begin position="238"/>
        <end position="298"/>
    </location>
</feature>
<dbReference type="Pfam" id="PF02902">
    <property type="entry name" value="Peptidase_C48"/>
    <property type="match status" value="1"/>
</dbReference>
<dbReference type="GO" id="GO:0005634">
    <property type="term" value="C:nucleus"/>
    <property type="evidence" value="ECO:0007669"/>
    <property type="project" value="TreeGrafter"/>
</dbReference>
<keyword evidence="18" id="KW-1185">Reference proteome</keyword>
<proteinExistence type="inferred from homology"/>
<evidence type="ECO:0000256" key="7">
    <source>
        <dbReference type="ARBA" id="ARBA00022786"/>
    </source>
</evidence>
<evidence type="ECO:0000256" key="5">
    <source>
        <dbReference type="ARBA" id="ARBA00022588"/>
    </source>
</evidence>
<keyword evidence="8" id="KW-0378">Hydrolase</keyword>
<keyword evidence="15" id="KW-1133">Transmembrane helix</keyword>
<evidence type="ECO:0000256" key="11">
    <source>
        <dbReference type="ARBA" id="ARBA00073896"/>
    </source>
</evidence>
<dbReference type="FunFam" id="3.30.310.130:FF:000002">
    <property type="entry name" value="SUMO specific peptidase 6"/>
    <property type="match status" value="1"/>
</dbReference>
<sequence length="980" mass="111794">MQGNIVVLLAELALVYSSVKLIIFSSYFQIRKMLNAKPEDVHVQSPLSKFRSSERWTLPLQWERSLRNKVISLDHKNKKRIRGCPVTSKSSPERIPRVILTNVLGTELGRKYIRTPPVTEESLSDTDNLQSEQLSSSSDGSLESYQSLNPHKSCYLSERGSQRSKTVDDNSAKQVAHNKEKRRKDDDISLLMSDTQPKDLNSGSRGCGHLEQESRNKDVKYSDSKVELTLISRKTKRRLRNNLPDSQYCTSLDESTEQTKKQEDDSTISTEFEKSSENYHQDPKLPEEITTKPTKSDFTKLSSLNSQELTLSNATKSASAGSTTETVENSNSIYTVGISSLVEKDENELNTIEKPILRGHNEGNQSLISAEPIVVSSDEEGPVEHKSSEILKLQSKQERETTNENESTSESALSELPLITCESVQMSSELCPYNPVMENISSIMPSNEMDLQLDFIFTSVYIGKIKGASKGCVTITKKYIKIPFQVSLNEISLLVDTTHLKRFGLWKSKDDNHSKRSHAILFFWVSSDYLQEIQTQLEHSVLSQQSKSSEFIFLELHNPVSQREELKLKDIMTEISIISGELELSYPLSWVQAFPLFQNLSSKESSFIHYYCASTYSFPAGVAVAEEMKLKSVSQPSNTDAAKPTYTFLQKQSSGCYSLSITSNPDEEWREVRHTGPVQKLIVYPPPPTKGGLGVTNEDLECLEEGEFLNDVIIDFYLKYLILEKASDELVERSHIFSSFFYKCLTRKENNLTEDNPNLSMAQRRHKRVRTWTRHINIFNKDYIFVPVNESSHWYLAVICFPWLEEVVYEDFPQTVSQAQQSQNDNKTIDNDLRTTSTLSLSAEDSQSTESNMSVPKKMCKRPCILILDSLKAASVQNTVQNLREYLEVEWEVKLKTHRQFSKTNMVDLCPKVPKQDNSSDCGVYLLQYVESFFKDPIVNFELPIHLEKWFPRHVIKTKREDIRELILKLHLQQQKGSSS</sequence>
<evidence type="ECO:0000256" key="10">
    <source>
        <dbReference type="ARBA" id="ARBA00057377"/>
    </source>
</evidence>
<evidence type="ECO:0000256" key="9">
    <source>
        <dbReference type="ARBA" id="ARBA00022859"/>
    </source>
</evidence>
<keyword evidence="9" id="KW-0391">Immunity</keyword>
<protein>
    <recommendedName>
        <fullName evidence="11">Sentrin-specific protease 7</fullName>
    </recommendedName>
    <alternativeName>
        <fullName evidence="13">SUMO-1-specific protease 2</fullName>
    </alternativeName>
    <alternativeName>
        <fullName evidence="12">Sentrin/SUMO-specific protease SENP7</fullName>
    </alternativeName>
</protein>
<keyword evidence="4" id="KW-0597">Phosphoprotein</keyword>
<dbReference type="Ensembl" id="ENSPPYT00000057473.1">
    <property type="protein sequence ID" value="ENSPPYP00000044906.1"/>
    <property type="gene ID" value="ENSPPYG00000013594.3"/>
</dbReference>
<evidence type="ECO:0000256" key="15">
    <source>
        <dbReference type="SAM" id="Phobius"/>
    </source>
</evidence>
<evidence type="ECO:0000259" key="16">
    <source>
        <dbReference type="PROSITE" id="PS50600"/>
    </source>
</evidence>
<accession>A0A8I5U1I5</accession>
<evidence type="ECO:0000256" key="1">
    <source>
        <dbReference type="ARBA" id="ARBA00004496"/>
    </source>
</evidence>
<dbReference type="FunFam" id="1.10.418.20:FF:000004">
    <property type="entry name" value="sentrin-specific protease 7 isoform X1"/>
    <property type="match status" value="1"/>
</dbReference>
<organism evidence="17 18">
    <name type="scientific">Pongo abelii</name>
    <name type="common">Sumatran orangutan</name>
    <name type="synonym">Pongo pygmaeus abelii</name>
    <dbReference type="NCBI Taxonomy" id="9601"/>
    <lineage>
        <taxon>Eukaryota</taxon>
        <taxon>Metazoa</taxon>
        <taxon>Chordata</taxon>
        <taxon>Craniata</taxon>
        <taxon>Vertebrata</taxon>
        <taxon>Euteleostomi</taxon>
        <taxon>Mammalia</taxon>
        <taxon>Eutheria</taxon>
        <taxon>Euarchontoglires</taxon>
        <taxon>Primates</taxon>
        <taxon>Haplorrhini</taxon>
        <taxon>Catarrhini</taxon>
        <taxon>Hominidae</taxon>
        <taxon>Pongo</taxon>
    </lineage>
</organism>
<comment type="subcellular location">
    <subcellularLocation>
        <location evidence="1">Cytoplasm</location>
    </subcellularLocation>
</comment>
<evidence type="ECO:0000256" key="13">
    <source>
        <dbReference type="ARBA" id="ARBA00079021"/>
    </source>
</evidence>
<feature type="compositionally biased region" description="Basic and acidic residues" evidence="14">
    <location>
        <begin position="382"/>
        <end position="402"/>
    </location>
</feature>
<dbReference type="FunFam" id="1.10.418.20:FF:000001">
    <property type="entry name" value="sentrin-specific protease 6 isoform X1"/>
    <property type="match status" value="1"/>
</dbReference>
<feature type="compositionally biased region" description="Polar residues" evidence="14">
    <location>
        <begin position="192"/>
        <end position="204"/>
    </location>
</feature>